<proteinExistence type="predicted"/>
<gene>
    <name evidence="2" type="ORF">ALECFALPRED_010473</name>
</gene>
<protein>
    <recommendedName>
        <fullName evidence="4">Ecp2 effector protein domain-containing protein</fullName>
    </recommendedName>
</protein>
<dbReference type="Proteomes" id="UP000664203">
    <property type="component" value="Unassembled WGS sequence"/>
</dbReference>
<dbReference type="AlphaFoldDB" id="A0A8H3F2T9"/>
<keyword evidence="1" id="KW-0732">Signal</keyword>
<sequence>MKRSMLVASSAIFVSQLASTTVAGRAIESHPSPDGSTKGPLVTRQEGTYGSSDSLNVSLAGTFNCYKGGTWALQDALDISINEICGTPVYQVLDFTPFSLIPNADGAYPPQVSDYQLDQVCFDVSVNCESTPVKGKGYIKYTGDILGATHANTADCEYAMGRVRDICHGNNGWTRGGWYTFHDGTTYGLDPSVNGGSQ</sequence>
<dbReference type="OrthoDB" id="5504207at2759"/>
<evidence type="ECO:0000313" key="3">
    <source>
        <dbReference type="Proteomes" id="UP000664203"/>
    </source>
</evidence>
<dbReference type="EMBL" id="CAJPDR010000087">
    <property type="protein sequence ID" value="CAF9916019.1"/>
    <property type="molecule type" value="Genomic_DNA"/>
</dbReference>
<feature type="signal peptide" evidence="1">
    <location>
        <begin position="1"/>
        <end position="20"/>
    </location>
</feature>
<evidence type="ECO:0000256" key="1">
    <source>
        <dbReference type="SAM" id="SignalP"/>
    </source>
</evidence>
<reference evidence="2" key="1">
    <citation type="submission" date="2021-03" db="EMBL/GenBank/DDBJ databases">
        <authorList>
            <person name="Tagirdzhanova G."/>
        </authorList>
    </citation>
    <scope>NUCLEOTIDE SEQUENCE</scope>
</reference>
<organism evidence="2 3">
    <name type="scientific">Alectoria fallacina</name>
    <dbReference type="NCBI Taxonomy" id="1903189"/>
    <lineage>
        <taxon>Eukaryota</taxon>
        <taxon>Fungi</taxon>
        <taxon>Dikarya</taxon>
        <taxon>Ascomycota</taxon>
        <taxon>Pezizomycotina</taxon>
        <taxon>Lecanoromycetes</taxon>
        <taxon>OSLEUM clade</taxon>
        <taxon>Lecanoromycetidae</taxon>
        <taxon>Lecanorales</taxon>
        <taxon>Lecanorineae</taxon>
        <taxon>Parmeliaceae</taxon>
        <taxon>Alectoria</taxon>
    </lineage>
</organism>
<accession>A0A8H3F2T9</accession>
<evidence type="ECO:0008006" key="4">
    <source>
        <dbReference type="Google" id="ProtNLM"/>
    </source>
</evidence>
<name>A0A8H3F2T9_9LECA</name>
<keyword evidence="3" id="KW-1185">Reference proteome</keyword>
<comment type="caution">
    <text evidence="2">The sequence shown here is derived from an EMBL/GenBank/DDBJ whole genome shotgun (WGS) entry which is preliminary data.</text>
</comment>
<feature type="chain" id="PRO_5034141472" description="Ecp2 effector protein domain-containing protein" evidence="1">
    <location>
        <begin position="21"/>
        <end position="198"/>
    </location>
</feature>
<evidence type="ECO:0000313" key="2">
    <source>
        <dbReference type="EMBL" id="CAF9916019.1"/>
    </source>
</evidence>